<gene>
    <name evidence="1" type="ORF">J437_LFUL015360</name>
</gene>
<dbReference type="GO" id="GO:0003676">
    <property type="term" value="F:nucleic acid binding"/>
    <property type="evidence" value="ECO:0007669"/>
    <property type="project" value="InterPro"/>
</dbReference>
<dbReference type="OrthoDB" id="10048767at2759"/>
<evidence type="ECO:0000313" key="1">
    <source>
        <dbReference type="EMBL" id="KAG8234569.1"/>
    </source>
</evidence>
<proteinExistence type="predicted"/>
<evidence type="ECO:0000313" key="2">
    <source>
        <dbReference type="Proteomes" id="UP000792457"/>
    </source>
</evidence>
<dbReference type="Proteomes" id="UP000792457">
    <property type="component" value="Unassembled WGS sequence"/>
</dbReference>
<sequence length="189" mass="21650">MSDFPNMSSLILLRIITKLGFCFQKLNKKTVLMESVSVAASRHSFLRKIQELLSQGYRLFYTDETWCRQNHTLKYGWQRIGLKTPSGAGKDIIVVHILNEDGFLLGAELCFVGKKGTGDYHNEMKSIHYIEWFKNVLSLLPLKPSPIVIDETLYHTKVYPGTKNPNNSCLKKDIISWIQSWSINLLPGM</sequence>
<dbReference type="AlphaFoldDB" id="A0A8K0KHY2"/>
<accession>A0A8K0KHY2</accession>
<comment type="caution">
    <text evidence="1">The sequence shown here is derived from an EMBL/GenBank/DDBJ whole genome shotgun (WGS) entry which is preliminary data.</text>
</comment>
<organism evidence="1 2">
    <name type="scientific">Ladona fulva</name>
    <name type="common">Scarce chaser dragonfly</name>
    <name type="synonym">Libellula fulva</name>
    <dbReference type="NCBI Taxonomy" id="123851"/>
    <lineage>
        <taxon>Eukaryota</taxon>
        <taxon>Metazoa</taxon>
        <taxon>Ecdysozoa</taxon>
        <taxon>Arthropoda</taxon>
        <taxon>Hexapoda</taxon>
        <taxon>Insecta</taxon>
        <taxon>Pterygota</taxon>
        <taxon>Palaeoptera</taxon>
        <taxon>Odonata</taxon>
        <taxon>Epiprocta</taxon>
        <taxon>Anisoptera</taxon>
        <taxon>Libelluloidea</taxon>
        <taxon>Libellulidae</taxon>
        <taxon>Ladona</taxon>
    </lineage>
</organism>
<dbReference type="PANTHER" id="PTHR33939">
    <property type="entry name" value="PROTEIN CBG22215"/>
    <property type="match status" value="1"/>
</dbReference>
<dbReference type="InterPro" id="IPR036397">
    <property type="entry name" value="RNaseH_sf"/>
</dbReference>
<reference evidence="1" key="1">
    <citation type="submission" date="2013-04" db="EMBL/GenBank/DDBJ databases">
        <authorList>
            <person name="Qu J."/>
            <person name="Murali S.C."/>
            <person name="Bandaranaike D."/>
            <person name="Bellair M."/>
            <person name="Blankenburg K."/>
            <person name="Chao H."/>
            <person name="Dinh H."/>
            <person name="Doddapaneni H."/>
            <person name="Downs B."/>
            <person name="Dugan-Rocha S."/>
            <person name="Elkadiri S."/>
            <person name="Gnanaolivu R.D."/>
            <person name="Hernandez B."/>
            <person name="Javaid M."/>
            <person name="Jayaseelan J.C."/>
            <person name="Lee S."/>
            <person name="Li M."/>
            <person name="Ming W."/>
            <person name="Munidasa M."/>
            <person name="Muniz J."/>
            <person name="Nguyen L."/>
            <person name="Ongeri F."/>
            <person name="Osuji N."/>
            <person name="Pu L.-L."/>
            <person name="Puazo M."/>
            <person name="Qu C."/>
            <person name="Quiroz J."/>
            <person name="Raj R."/>
            <person name="Weissenberger G."/>
            <person name="Xin Y."/>
            <person name="Zou X."/>
            <person name="Han Y."/>
            <person name="Richards S."/>
            <person name="Worley K."/>
            <person name="Muzny D."/>
            <person name="Gibbs R."/>
        </authorList>
    </citation>
    <scope>NUCLEOTIDE SEQUENCE</scope>
    <source>
        <strain evidence="1">Sampled in the wild</strain>
    </source>
</reference>
<dbReference type="EMBL" id="KZ308828">
    <property type="protein sequence ID" value="KAG8234569.1"/>
    <property type="molecule type" value="Genomic_DNA"/>
</dbReference>
<protein>
    <submittedName>
        <fullName evidence="1">Uncharacterized protein</fullName>
    </submittedName>
</protein>
<reference evidence="1" key="2">
    <citation type="submission" date="2017-10" db="EMBL/GenBank/DDBJ databases">
        <title>Ladona fulva Genome sequencing and assembly.</title>
        <authorList>
            <person name="Murali S."/>
            <person name="Richards S."/>
            <person name="Bandaranaike D."/>
            <person name="Bellair M."/>
            <person name="Blankenburg K."/>
            <person name="Chao H."/>
            <person name="Dinh H."/>
            <person name="Doddapaneni H."/>
            <person name="Dugan-Rocha S."/>
            <person name="Elkadiri S."/>
            <person name="Gnanaolivu R."/>
            <person name="Hernandez B."/>
            <person name="Skinner E."/>
            <person name="Javaid M."/>
            <person name="Lee S."/>
            <person name="Li M."/>
            <person name="Ming W."/>
            <person name="Munidasa M."/>
            <person name="Muniz J."/>
            <person name="Nguyen L."/>
            <person name="Hughes D."/>
            <person name="Osuji N."/>
            <person name="Pu L.-L."/>
            <person name="Puazo M."/>
            <person name="Qu C."/>
            <person name="Quiroz J."/>
            <person name="Raj R."/>
            <person name="Weissenberger G."/>
            <person name="Xin Y."/>
            <person name="Zou X."/>
            <person name="Han Y."/>
            <person name="Worley K."/>
            <person name="Muzny D."/>
            <person name="Gibbs R."/>
        </authorList>
    </citation>
    <scope>NUCLEOTIDE SEQUENCE</scope>
    <source>
        <strain evidence="1">Sampled in the wild</strain>
    </source>
</reference>
<dbReference type="PANTHER" id="PTHR33939:SF1">
    <property type="entry name" value="DUF4371 DOMAIN-CONTAINING PROTEIN"/>
    <property type="match status" value="1"/>
</dbReference>
<dbReference type="Gene3D" id="3.30.420.10">
    <property type="entry name" value="Ribonuclease H-like superfamily/Ribonuclease H"/>
    <property type="match status" value="1"/>
</dbReference>
<keyword evidence="2" id="KW-1185">Reference proteome</keyword>
<name>A0A8K0KHY2_LADFU</name>